<dbReference type="eggNOG" id="COG2105">
    <property type="taxonomic scope" value="Bacteria"/>
</dbReference>
<dbReference type="STRING" id="314344.AL013_05820"/>
<evidence type="ECO:0000313" key="4">
    <source>
        <dbReference type="EMBL" id="EAU54181.1"/>
    </source>
</evidence>
<dbReference type="AlphaFoldDB" id="Q0EY45"/>
<dbReference type="GO" id="GO:0016740">
    <property type="term" value="F:transferase activity"/>
    <property type="evidence" value="ECO:0007669"/>
    <property type="project" value="UniProtKB-KW"/>
</dbReference>
<gene>
    <name evidence="4" type="ORF">SPV1_05452</name>
</gene>
<dbReference type="InterPro" id="IPR036568">
    <property type="entry name" value="GGCT-like_sf"/>
</dbReference>
<dbReference type="InterPro" id="IPR013024">
    <property type="entry name" value="GGCT-like"/>
</dbReference>
<dbReference type="CDD" id="cd06661">
    <property type="entry name" value="GGCT_like"/>
    <property type="match status" value="1"/>
</dbReference>
<keyword evidence="5" id="KW-1185">Reference proteome</keyword>
<dbReference type="InParanoid" id="Q0EY45"/>
<evidence type="ECO:0000313" key="5">
    <source>
        <dbReference type="Proteomes" id="UP000005297"/>
    </source>
</evidence>
<dbReference type="SUPFAM" id="SSF110857">
    <property type="entry name" value="Gamma-glutamyl cyclotransferase-like"/>
    <property type="match status" value="1"/>
</dbReference>
<proteinExistence type="predicted"/>
<comment type="caution">
    <text evidence="4">The sequence shown here is derived from an EMBL/GenBank/DDBJ whole genome shotgun (WGS) entry which is preliminary data.</text>
</comment>
<dbReference type="OrthoDB" id="279154at2"/>
<evidence type="ECO:0000259" key="3">
    <source>
        <dbReference type="Pfam" id="PF06094"/>
    </source>
</evidence>
<feature type="domain" description="Gamma-glutamylcyclotransferase AIG2-like" evidence="3">
    <location>
        <begin position="11"/>
        <end position="123"/>
    </location>
</feature>
<accession>Q0EY45</accession>
<dbReference type="RefSeq" id="WP_009851384.1">
    <property type="nucleotide sequence ID" value="NZ_DS022295.1"/>
</dbReference>
<dbReference type="Proteomes" id="UP000005297">
    <property type="component" value="Unassembled WGS sequence"/>
</dbReference>
<name>Q0EY45_9PROT</name>
<protein>
    <recommendedName>
        <fullName evidence="2">Putative gamma-glutamylcyclotransferase</fullName>
    </recommendedName>
</protein>
<keyword evidence="1" id="KW-0808">Transferase</keyword>
<evidence type="ECO:0000256" key="2">
    <source>
        <dbReference type="ARBA" id="ARBA00030602"/>
    </source>
</evidence>
<dbReference type="Gene3D" id="3.10.490.10">
    <property type="entry name" value="Gamma-glutamyl cyclotransferase-like"/>
    <property type="match status" value="1"/>
</dbReference>
<dbReference type="PANTHER" id="PTHR31544:SF2">
    <property type="entry name" value="AIG2-LIKE PROTEIN D"/>
    <property type="match status" value="1"/>
</dbReference>
<dbReference type="EMBL" id="AATS01000011">
    <property type="protein sequence ID" value="EAU54181.1"/>
    <property type="molecule type" value="Genomic_DNA"/>
</dbReference>
<evidence type="ECO:0000256" key="1">
    <source>
        <dbReference type="ARBA" id="ARBA00022679"/>
    </source>
</evidence>
<dbReference type="PANTHER" id="PTHR31544">
    <property type="entry name" value="AIG2-LIKE PROTEIN D"/>
    <property type="match status" value="1"/>
</dbReference>
<dbReference type="InterPro" id="IPR045038">
    <property type="entry name" value="AIG2-like"/>
</dbReference>
<organism evidence="4 5">
    <name type="scientific">Mariprofundus ferrooxydans PV-1</name>
    <dbReference type="NCBI Taxonomy" id="314345"/>
    <lineage>
        <taxon>Bacteria</taxon>
        <taxon>Pseudomonadati</taxon>
        <taxon>Pseudomonadota</taxon>
        <taxon>Candidatius Mariprofundia</taxon>
        <taxon>Mariprofundales</taxon>
        <taxon>Mariprofundaceae</taxon>
        <taxon>Mariprofundus</taxon>
    </lineage>
</organism>
<reference evidence="4 5" key="1">
    <citation type="submission" date="2006-09" db="EMBL/GenBank/DDBJ databases">
        <authorList>
            <person name="Emerson D."/>
            <person name="Ferriera S."/>
            <person name="Johnson J."/>
            <person name="Kravitz S."/>
            <person name="Halpern A."/>
            <person name="Remington K."/>
            <person name="Beeson K."/>
            <person name="Tran B."/>
            <person name="Rogers Y.-H."/>
            <person name="Friedman R."/>
            <person name="Venter J.C."/>
        </authorList>
    </citation>
    <scope>NUCLEOTIDE SEQUENCE [LARGE SCALE GENOMIC DNA]</scope>
    <source>
        <strain evidence="4 5">PV-1</strain>
    </source>
</reference>
<dbReference type="Pfam" id="PF06094">
    <property type="entry name" value="GGACT"/>
    <property type="match status" value="1"/>
</dbReference>
<sequence length="153" mass="17180">MQEAPPTALNLFTYGSLMFEPVWSRLVSGHYPASPATLTGFVRRCVKDDSYPVIFRGSSSDTVEGVLYRNVTSEDVAVLDAFEGDYYAREAVTLRLPDGSAFPAQTYVLKDQYRHIADDREWDAARFSSTDIHHFLAQYSGFLVSDRATPEQP</sequence>
<dbReference type="HOGENOM" id="CLU_093936_3_1_0"/>
<dbReference type="InterPro" id="IPR009288">
    <property type="entry name" value="AIG2-like_dom"/>
</dbReference>